<dbReference type="SMART" id="SM00456">
    <property type="entry name" value="WW"/>
    <property type="match status" value="2"/>
</dbReference>
<comment type="caution">
    <text evidence="4">The sequence shown here is derived from an EMBL/GenBank/DDBJ whole genome shotgun (WGS) entry which is preliminary data.</text>
</comment>
<reference evidence="5" key="1">
    <citation type="journal article" date="2023" name="Commun. Biol.">
        <title>Genome analysis of Parmales, the sister group of diatoms, reveals the evolutionary specialization of diatoms from phago-mixotrophs to photoautotrophs.</title>
        <authorList>
            <person name="Ban H."/>
            <person name="Sato S."/>
            <person name="Yoshikawa S."/>
            <person name="Yamada K."/>
            <person name="Nakamura Y."/>
            <person name="Ichinomiya M."/>
            <person name="Sato N."/>
            <person name="Blanc-Mathieu R."/>
            <person name="Endo H."/>
            <person name="Kuwata A."/>
            <person name="Ogata H."/>
        </authorList>
    </citation>
    <scope>NUCLEOTIDE SEQUENCE [LARGE SCALE GENOMIC DNA]</scope>
    <source>
        <strain evidence="5">NIES 3699</strain>
    </source>
</reference>
<keyword evidence="5" id="KW-1185">Reference proteome</keyword>
<sequence>MAQVTPVTKHPNEDDVRDFAIACQIDPLFDDKYMPMINSAVHSAMPEGWKIKIDPDDKWYFIHTNVAGVPTKSTWEHPNVEAVRDEVQENIAADEKRERLMMEALNPVDPEEAAAKKRRQDKRSIVNSVELVTLELKKEFGSPEVEDIKMNKNYPGFFSCDPFEVRHACEALHINTNAIKDRRYVWMARMAVLGGIPEGWVRGEDKEIKGKMCRQYRDSSWENEELYVTETPFYKYWKNVIKYARNDDAAEDTAGGRIEVVFDWNMFVKPKTGRSYTFNFIEGFFTFDDGGEDDVVEEVAEVEEVEEEEEEEEEQESILEALLLAQILLNPVYTMKDILTFAKQCKIPATEVEGSEKLSSFLKNELMKALPDTWERCVNPDGKVHYYDEPRKISMRKHPRADGIRIRHEKIIAKRKKMLLEARIKERQDEAMKKAVEKTGQHVKNARLVDLNREKTEQSKMHFSHLDPEEEAIVYYRSRFGRSGGEFLVDSVSYILDMMQEEAKEVECSPAQVVQMAIFFGIKPSEEPHLLCIAMCAVLAPLPPFWYVQFDEKSEESDENNDKTGGRRESVKSIDFSIGDNGSAHFVTKEEELSPLVFARDVDETTTHKQVDHPSDIYWRQIAEESREAGKQLSEVQKLRCSILPFFNDDVESGNRLYYYDFKNGKPIFANSKGNFVSSNIAHFKNLTLPKSVGGETGFYEKKARKKSVKRNAIYKYKPKRELKVMKLNVSSPSFLPPIPRGHLEGVQEEDGMDGIAAAERFLLSEMERLGEGEGDRPVSYARPRTKQDLRGKGGGSLFVGFSGMQRPLAVAAGMDTIEGRGATPWMDRSEGDSRNDYELDFMLAGSFKYESSGEGVWASGAEYVWPEEV</sequence>
<name>A0A9W7DKA3_9STRA</name>
<feature type="coiled-coil region" evidence="1">
    <location>
        <begin position="292"/>
        <end position="325"/>
    </location>
</feature>
<evidence type="ECO:0000313" key="5">
    <source>
        <dbReference type="Proteomes" id="UP001165160"/>
    </source>
</evidence>
<accession>A0A9W7DKA3</accession>
<keyword evidence="1" id="KW-0175">Coiled coil</keyword>
<evidence type="ECO:0000256" key="1">
    <source>
        <dbReference type="SAM" id="Coils"/>
    </source>
</evidence>
<feature type="region of interest" description="Disordered" evidence="2">
    <location>
        <begin position="771"/>
        <end position="790"/>
    </location>
</feature>
<dbReference type="AlphaFoldDB" id="A0A9W7DKA3"/>
<dbReference type="Gene3D" id="2.20.70.10">
    <property type="match status" value="1"/>
</dbReference>
<proteinExistence type="predicted"/>
<feature type="domain" description="WW" evidence="3">
    <location>
        <begin position="368"/>
        <end position="401"/>
    </location>
</feature>
<dbReference type="PROSITE" id="PS50020">
    <property type="entry name" value="WW_DOMAIN_2"/>
    <property type="match status" value="1"/>
</dbReference>
<protein>
    <recommendedName>
        <fullName evidence="3">WW domain-containing protein</fullName>
    </recommendedName>
</protein>
<dbReference type="CDD" id="cd00201">
    <property type="entry name" value="WW"/>
    <property type="match status" value="1"/>
</dbReference>
<gene>
    <name evidence="4" type="ORF">TrVE_jg8890</name>
</gene>
<organism evidence="4 5">
    <name type="scientific">Triparma verrucosa</name>
    <dbReference type="NCBI Taxonomy" id="1606542"/>
    <lineage>
        <taxon>Eukaryota</taxon>
        <taxon>Sar</taxon>
        <taxon>Stramenopiles</taxon>
        <taxon>Ochrophyta</taxon>
        <taxon>Bolidophyceae</taxon>
        <taxon>Parmales</taxon>
        <taxon>Triparmaceae</taxon>
        <taxon>Triparma</taxon>
    </lineage>
</organism>
<dbReference type="SUPFAM" id="SSF51045">
    <property type="entry name" value="WW domain"/>
    <property type="match status" value="2"/>
</dbReference>
<dbReference type="InterPro" id="IPR001202">
    <property type="entry name" value="WW_dom"/>
</dbReference>
<dbReference type="InterPro" id="IPR036020">
    <property type="entry name" value="WW_dom_sf"/>
</dbReference>
<dbReference type="EMBL" id="BRXX01000549">
    <property type="protein sequence ID" value="GMH46609.1"/>
    <property type="molecule type" value="Genomic_DNA"/>
</dbReference>
<evidence type="ECO:0000259" key="3">
    <source>
        <dbReference type="PROSITE" id="PS50020"/>
    </source>
</evidence>
<evidence type="ECO:0000256" key="2">
    <source>
        <dbReference type="SAM" id="MobiDB-lite"/>
    </source>
</evidence>
<dbReference type="Proteomes" id="UP001165160">
    <property type="component" value="Unassembled WGS sequence"/>
</dbReference>
<evidence type="ECO:0000313" key="4">
    <source>
        <dbReference type="EMBL" id="GMH46609.1"/>
    </source>
</evidence>